<accession>A0A8X6QVU5</accession>
<name>A0A8X6QVU5_NEPPI</name>
<sequence length="122" mass="13759">MRELLGVLLVIGFEELVLVQYCEVAVLWVELQIWSFSDPDLQNFQRHGFVSIGHAFLEDLEGSLSSGDCPRLEDRSYDVHEEPGEERAPESLADHQHQSKRNTDSEGSHPPKAAQDEPAQCD</sequence>
<dbReference type="EMBL" id="BMAW01132857">
    <property type="protein sequence ID" value="GFU45789.1"/>
    <property type="molecule type" value="Genomic_DNA"/>
</dbReference>
<proteinExistence type="predicted"/>
<evidence type="ECO:0000313" key="3">
    <source>
        <dbReference type="Proteomes" id="UP000887013"/>
    </source>
</evidence>
<feature type="region of interest" description="Disordered" evidence="1">
    <location>
        <begin position="67"/>
        <end position="122"/>
    </location>
</feature>
<gene>
    <name evidence="2" type="ORF">NPIL_221391</name>
</gene>
<organism evidence="2 3">
    <name type="scientific">Nephila pilipes</name>
    <name type="common">Giant wood spider</name>
    <name type="synonym">Nephila maculata</name>
    <dbReference type="NCBI Taxonomy" id="299642"/>
    <lineage>
        <taxon>Eukaryota</taxon>
        <taxon>Metazoa</taxon>
        <taxon>Ecdysozoa</taxon>
        <taxon>Arthropoda</taxon>
        <taxon>Chelicerata</taxon>
        <taxon>Arachnida</taxon>
        <taxon>Araneae</taxon>
        <taxon>Araneomorphae</taxon>
        <taxon>Entelegynae</taxon>
        <taxon>Araneoidea</taxon>
        <taxon>Nephilidae</taxon>
        <taxon>Nephila</taxon>
    </lineage>
</organism>
<dbReference type="Proteomes" id="UP000887013">
    <property type="component" value="Unassembled WGS sequence"/>
</dbReference>
<protein>
    <submittedName>
        <fullName evidence="2">Uncharacterized protein</fullName>
    </submittedName>
</protein>
<reference evidence="2" key="1">
    <citation type="submission" date="2020-08" db="EMBL/GenBank/DDBJ databases">
        <title>Multicomponent nature underlies the extraordinary mechanical properties of spider dragline silk.</title>
        <authorList>
            <person name="Kono N."/>
            <person name="Nakamura H."/>
            <person name="Mori M."/>
            <person name="Yoshida Y."/>
            <person name="Ohtoshi R."/>
            <person name="Malay A.D."/>
            <person name="Moran D.A.P."/>
            <person name="Tomita M."/>
            <person name="Numata K."/>
            <person name="Arakawa K."/>
        </authorList>
    </citation>
    <scope>NUCLEOTIDE SEQUENCE</scope>
</reference>
<feature type="compositionally biased region" description="Basic and acidic residues" evidence="1">
    <location>
        <begin position="70"/>
        <end position="109"/>
    </location>
</feature>
<dbReference type="AlphaFoldDB" id="A0A8X6QVU5"/>
<keyword evidence="3" id="KW-1185">Reference proteome</keyword>
<comment type="caution">
    <text evidence="2">The sequence shown here is derived from an EMBL/GenBank/DDBJ whole genome shotgun (WGS) entry which is preliminary data.</text>
</comment>
<evidence type="ECO:0000256" key="1">
    <source>
        <dbReference type="SAM" id="MobiDB-lite"/>
    </source>
</evidence>
<evidence type="ECO:0000313" key="2">
    <source>
        <dbReference type="EMBL" id="GFU45789.1"/>
    </source>
</evidence>